<dbReference type="PANTHER" id="PTHR14340:SF13">
    <property type="entry name" value="TITIN"/>
    <property type="match status" value="1"/>
</dbReference>
<dbReference type="InterPro" id="IPR013098">
    <property type="entry name" value="Ig_I-set"/>
</dbReference>
<dbReference type="Pfam" id="PF00041">
    <property type="entry name" value="fn3"/>
    <property type="match status" value="4"/>
</dbReference>
<keyword evidence="4" id="KW-0732">Signal</keyword>
<dbReference type="PRINTS" id="PR00014">
    <property type="entry name" value="FNTYPEIII"/>
</dbReference>
<evidence type="ECO:0000256" key="2">
    <source>
        <dbReference type="ARBA" id="ARBA00023319"/>
    </source>
</evidence>
<dbReference type="FunFam" id="2.60.40.10:FF:000002">
    <property type="entry name" value="Titin a"/>
    <property type="match status" value="2"/>
</dbReference>
<evidence type="ECO:0000259" key="6">
    <source>
        <dbReference type="PROSITE" id="PS50853"/>
    </source>
</evidence>
<dbReference type="SMART" id="SM00408">
    <property type="entry name" value="IGc2"/>
    <property type="match status" value="2"/>
</dbReference>
<evidence type="ECO:0000313" key="8">
    <source>
        <dbReference type="Proteomes" id="UP000694413"/>
    </source>
</evidence>
<reference evidence="7" key="2">
    <citation type="submission" date="2025-09" db="UniProtKB">
        <authorList>
            <consortium name="Ensembl"/>
        </authorList>
    </citation>
    <scope>IDENTIFICATION</scope>
</reference>
<dbReference type="Proteomes" id="UP000694413">
    <property type="component" value="Unassembled WGS sequence"/>
</dbReference>
<evidence type="ECO:0000256" key="1">
    <source>
        <dbReference type="ARBA" id="ARBA00022737"/>
    </source>
</evidence>
<evidence type="ECO:0000256" key="4">
    <source>
        <dbReference type="SAM" id="SignalP"/>
    </source>
</evidence>
<dbReference type="InterPro" id="IPR013783">
    <property type="entry name" value="Ig-like_fold"/>
</dbReference>
<feature type="domain" description="Fibronectin type-III" evidence="6">
    <location>
        <begin position="348"/>
        <end position="443"/>
    </location>
</feature>
<feature type="domain" description="Ig-like" evidence="5">
    <location>
        <begin position="157"/>
        <end position="248"/>
    </location>
</feature>
<keyword evidence="2" id="KW-0393">Immunoglobulin domain</keyword>
<dbReference type="FunFam" id="2.60.40.10:FF:000135">
    <property type="entry name" value="Titin a"/>
    <property type="match status" value="1"/>
</dbReference>
<name>A0A8D2NKS8_ZONAL</name>
<dbReference type="Gene3D" id="2.60.40.10">
    <property type="entry name" value="Immunoglobulins"/>
    <property type="match status" value="7"/>
</dbReference>
<keyword evidence="8" id="KW-1185">Reference proteome</keyword>
<dbReference type="PROSITE" id="PS50835">
    <property type="entry name" value="IG_LIKE"/>
    <property type="match status" value="2"/>
</dbReference>
<reference evidence="7" key="1">
    <citation type="submission" date="2025-08" db="UniProtKB">
        <authorList>
            <consortium name="Ensembl"/>
        </authorList>
    </citation>
    <scope>IDENTIFICATION</scope>
</reference>
<feature type="domain" description="Fibronectin type-III" evidence="6">
    <location>
        <begin position="551"/>
        <end position="651"/>
    </location>
</feature>
<evidence type="ECO:0008006" key="9">
    <source>
        <dbReference type="Google" id="ProtNLM"/>
    </source>
</evidence>
<dbReference type="InterPro" id="IPR003599">
    <property type="entry name" value="Ig_sub"/>
</dbReference>
<dbReference type="InterPro" id="IPR036179">
    <property type="entry name" value="Ig-like_dom_sf"/>
</dbReference>
<dbReference type="PANTHER" id="PTHR14340">
    <property type="entry name" value="MICROFIBRIL-ASSOCIATED GLYCOPROTEIN 3"/>
    <property type="match status" value="1"/>
</dbReference>
<dbReference type="Pfam" id="PF07679">
    <property type="entry name" value="I-set"/>
    <property type="match status" value="3"/>
</dbReference>
<protein>
    <recommendedName>
        <fullName evidence="9">Titin</fullName>
    </recommendedName>
</protein>
<proteinExistence type="predicted"/>
<evidence type="ECO:0000259" key="5">
    <source>
        <dbReference type="PROSITE" id="PS50835"/>
    </source>
</evidence>
<dbReference type="Ensembl" id="ENSZALT00000029680.1">
    <property type="protein sequence ID" value="ENSZALP00000022852.1"/>
    <property type="gene ID" value="ENSZALG00000017725.1"/>
</dbReference>
<dbReference type="SUPFAM" id="SSF49265">
    <property type="entry name" value="Fibronectin type III"/>
    <property type="match status" value="3"/>
</dbReference>
<evidence type="ECO:0000256" key="3">
    <source>
        <dbReference type="SAM" id="MobiDB-lite"/>
    </source>
</evidence>
<sequence>MKLVCFFFIFLLKIVIRFTDSLIFHINIADICGLCVFCVSAPPTLDLDFRDKLIVRVGEAFSLTGRYSGKPAPKVTWLKDDIVVKDDDRIKIKTTPTTLCLGIVKSDELIRQCAFRVPGLIEGNEYKFRIKAVNIVGEGEPRELPETVLAKDILSPPEISLDVTCRDLITVRVGQTIRITGKVKGRPDPEITWSKDGKVLVQEKHVEILHDLPNVELQVKEAKRSDHGKYIIAAKNSCGQAQAFEDLQKPVLDLKLSGVLTVKAGDTIRIEAGVRGKPQPEIVWAKDKDATDLTRSPRVSIENTSDMSKFVLTKSRRTDGGKYVITATNAAGSFVAYATVIVLDKPGPVRNLKVTDISSDRCTVTWDPPEDDGGCEIQNYILEKCESKRMVWSTFSSSVLTNYAKVTRLIEGNEYIFRVRAENKMGTGPPTETHPIIAKTKYDRPGRPDPPDVTRVSKEEMTVVWNPPEYDGGKSITGYILEKKEKRSLRWVPVTKTPIPERRKKVTNLFPGHEYQFRVSAENEVGLGEPSKIPLCVLTCNFFCLAEPPGPPTNLRVVDSTKTSLTLGWGKPVYDGGAPIIGYVVEMRPKVEGADPEAGWKRCNVAAQVIHTEFTATSLDEKQLYEFRVSAQNQVGLGRPAELKEAVSPKEILGGFSHLLLGCLHTTLFFSLCLFYLMCETLPKHDGGSKLIGYFVEACKLPGDKWVRCNTTPYQIPQEEYTVTGLEENAQYQFRAIAKTAVNISRPSEPSDPVTIHPENGKEYKSI</sequence>
<feature type="chain" id="PRO_5034299141" description="Titin" evidence="4">
    <location>
        <begin position="22"/>
        <end position="767"/>
    </location>
</feature>
<dbReference type="AlphaFoldDB" id="A0A8D2NKS8"/>
<feature type="domain" description="Ig-like" evidence="5">
    <location>
        <begin position="250"/>
        <end position="341"/>
    </location>
</feature>
<keyword evidence="1" id="KW-0677">Repeat</keyword>
<evidence type="ECO:0000313" key="7">
    <source>
        <dbReference type="Ensembl" id="ENSZALP00000022852.1"/>
    </source>
</evidence>
<dbReference type="InterPro" id="IPR003598">
    <property type="entry name" value="Ig_sub2"/>
</dbReference>
<dbReference type="FunFam" id="2.60.40.10:FF:000034">
    <property type="entry name" value="Titin isoform A"/>
    <property type="match status" value="1"/>
</dbReference>
<accession>A0A8D2NKS8</accession>
<feature type="region of interest" description="Disordered" evidence="3">
    <location>
        <begin position="426"/>
        <end position="454"/>
    </location>
</feature>
<dbReference type="FunFam" id="2.60.40.10:FF:000012">
    <property type="entry name" value="titin isoform X1"/>
    <property type="match status" value="1"/>
</dbReference>
<organism evidence="7 8">
    <name type="scientific">Zonotrichia albicollis</name>
    <name type="common">White-throated sparrow</name>
    <name type="synonym">Fringilla albicollis</name>
    <dbReference type="NCBI Taxonomy" id="44394"/>
    <lineage>
        <taxon>Eukaryota</taxon>
        <taxon>Metazoa</taxon>
        <taxon>Chordata</taxon>
        <taxon>Craniata</taxon>
        <taxon>Vertebrata</taxon>
        <taxon>Euteleostomi</taxon>
        <taxon>Archelosauria</taxon>
        <taxon>Archosauria</taxon>
        <taxon>Dinosauria</taxon>
        <taxon>Saurischia</taxon>
        <taxon>Theropoda</taxon>
        <taxon>Coelurosauria</taxon>
        <taxon>Aves</taxon>
        <taxon>Neognathae</taxon>
        <taxon>Neoaves</taxon>
        <taxon>Telluraves</taxon>
        <taxon>Australaves</taxon>
        <taxon>Passeriformes</taxon>
        <taxon>Passerellidae</taxon>
        <taxon>Zonotrichia</taxon>
    </lineage>
</organism>
<feature type="signal peptide" evidence="4">
    <location>
        <begin position="1"/>
        <end position="21"/>
    </location>
</feature>
<feature type="region of interest" description="Disordered" evidence="3">
    <location>
        <begin position="745"/>
        <end position="767"/>
    </location>
</feature>
<dbReference type="SMART" id="SM00060">
    <property type="entry name" value="FN3"/>
    <property type="match status" value="5"/>
</dbReference>
<dbReference type="InterPro" id="IPR003961">
    <property type="entry name" value="FN3_dom"/>
</dbReference>
<dbReference type="InterPro" id="IPR007110">
    <property type="entry name" value="Ig-like_dom"/>
</dbReference>
<feature type="compositionally biased region" description="Basic and acidic residues" evidence="3">
    <location>
        <begin position="440"/>
        <end position="454"/>
    </location>
</feature>
<dbReference type="PROSITE" id="PS50853">
    <property type="entry name" value="FN3"/>
    <property type="match status" value="4"/>
</dbReference>
<dbReference type="SUPFAM" id="SSF48726">
    <property type="entry name" value="Immunoglobulin"/>
    <property type="match status" value="3"/>
</dbReference>
<dbReference type="InterPro" id="IPR036116">
    <property type="entry name" value="FN3_sf"/>
</dbReference>
<feature type="domain" description="Fibronectin type-III" evidence="6">
    <location>
        <begin position="657"/>
        <end position="759"/>
    </location>
</feature>
<dbReference type="CDD" id="cd00063">
    <property type="entry name" value="FN3"/>
    <property type="match status" value="4"/>
</dbReference>
<feature type="domain" description="Fibronectin type-III" evidence="6">
    <location>
        <begin position="447"/>
        <end position="542"/>
    </location>
</feature>
<dbReference type="SMART" id="SM00409">
    <property type="entry name" value="IG"/>
    <property type="match status" value="2"/>
</dbReference>